<dbReference type="PANTHER" id="PTHR22603:SF66">
    <property type="entry name" value="ETHANOLAMINE KINASE"/>
    <property type="match status" value="1"/>
</dbReference>
<protein>
    <submittedName>
        <fullName evidence="1">Uncharacterized protein</fullName>
    </submittedName>
</protein>
<dbReference type="Pfam" id="PF01633">
    <property type="entry name" value="Choline_kinase"/>
    <property type="match status" value="1"/>
</dbReference>
<feature type="non-terminal residue" evidence="1">
    <location>
        <position position="216"/>
    </location>
</feature>
<reference evidence="1 2" key="1">
    <citation type="submission" date="2015-10" db="EMBL/GenBank/DDBJ databases">
        <title>Metagenome-Assembled Genomes uncover a global brackish microbiome.</title>
        <authorList>
            <person name="Hugerth L.W."/>
            <person name="Larsson J."/>
            <person name="Alneberg J."/>
            <person name="Lindh M.V."/>
            <person name="Legrand C."/>
            <person name="Pinhassi J."/>
            <person name="Andersson A.F."/>
        </authorList>
    </citation>
    <scope>NUCLEOTIDE SEQUENCE [LARGE SCALE GENOMIC DNA]</scope>
    <source>
        <strain evidence="1">BACL26 MAG-121220-bin70</strain>
    </source>
</reference>
<dbReference type="SUPFAM" id="SSF56112">
    <property type="entry name" value="Protein kinase-like (PK-like)"/>
    <property type="match status" value="1"/>
</dbReference>
<dbReference type="GO" id="GO:0005737">
    <property type="term" value="C:cytoplasm"/>
    <property type="evidence" value="ECO:0007669"/>
    <property type="project" value="TreeGrafter"/>
</dbReference>
<gene>
    <name evidence="1" type="ORF">ABS24_08230</name>
</gene>
<dbReference type="Gene3D" id="3.90.1200.10">
    <property type="match status" value="1"/>
</dbReference>
<dbReference type="GO" id="GO:0006646">
    <property type="term" value="P:phosphatidylethanolamine biosynthetic process"/>
    <property type="evidence" value="ECO:0007669"/>
    <property type="project" value="TreeGrafter"/>
</dbReference>
<dbReference type="PANTHER" id="PTHR22603">
    <property type="entry name" value="CHOLINE/ETHANOALAMINE KINASE"/>
    <property type="match status" value="1"/>
</dbReference>
<name>A0A0R2U437_9GAMM</name>
<organism evidence="1 2">
    <name type="scientific">SAR92 bacterium BACL26 MAG-121220-bin70</name>
    <dbReference type="NCBI Taxonomy" id="1655626"/>
    <lineage>
        <taxon>Bacteria</taxon>
        <taxon>Pseudomonadati</taxon>
        <taxon>Pseudomonadota</taxon>
        <taxon>Gammaproteobacteria</taxon>
        <taxon>Cellvibrionales</taxon>
        <taxon>Porticoccaceae</taxon>
        <taxon>SAR92 clade</taxon>
    </lineage>
</organism>
<proteinExistence type="predicted"/>
<dbReference type="Proteomes" id="UP000051213">
    <property type="component" value="Unassembled WGS sequence"/>
</dbReference>
<dbReference type="AlphaFoldDB" id="A0A0R2U437"/>
<accession>A0A0R2U437</accession>
<evidence type="ECO:0000313" key="2">
    <source>
        <dbReference type="Proteomes" id="UP000051213"/>
    </source>
</evidence>
<dbReference type="EMBL" id="LICA01000167">
    <property type="protein sequence ID" value="KRO94241.1"/>
    <property type="molecule type" value="Genomic_DNA"/>
</dbReference>
<evidence type="ECO:0000313" key="1">
    <source>
        <dbReference type="EMBL" id="KRO94241.1"/>
    </source>
</evidence>
<comment type="caution">
    <text evidence="1">The sequence shown here is derived from an EMBL/GenBank/DDBJ whole genome shotgun (WGS) entry which is preliminary data.</text>
</comment>
<dbReference type="Gene3D" id="3.30.200.20">
    <property type="entry name" value="Phosphorylase Kinase, domain 1"/>
    <property type="match status" value="1"/>
</dbReference>
<dbReference type="GO" id="GO:0004305">
    <property type="term" value="F:ethanolamine kinase activity"/>
    <property type="evidence" value="ECO:0007669"/>
    <property type="project" value="TreeGrafter"/>
</dbReference>
<dbReference type="InterPro" id="IPR011009">
    <property type="entry name" value="Kinase-like_dom_sf"/>
</dbReference>
<sequence length="216" mass="24796">MSPRIEKLLYKTLGLWSEWENTGQDTPVKQPEVIEQLTDGLTNQSFMVSSGDFKAVLRVNSLDSFSYAVDRDRETLLLKTLQTTGCVPRLLYADADTQVTEFIEGRYLTSSDITKPSIQAQLEDCFARIHSLTLGGRPRRNYLRYSRFYSDQLAHFPDLKALESVARTIDAAGWDPVISHHDLLLENILYNDDGIYFLDWEYADLGHPLMDHLRVF</sequence>